<accession>A0A1D1ZVN4</accession>
<dbReference type="EMBL" id="GDKF01007616">
    <property type="protein sequence ID" value="JAT71006.1"/>
    <property type="molecule type" value="Transcribed_RNA"/>
</dbReference>
<evidence type="ECO:0000259" key="11">
    <source>
        <dbReference type="Pfam" id="PF07992"/>
    </source>
</evidence>
<evidence type="ECO:0000256" key="9">
    <source>
        <dbReference type="PIRSR" id="PIRSR000362-1"/>
    </source>
</evidence>
<dbReference type="Gene3D" id="3.40.50.720">
    <property type="entry name" value="NAD(P)-binding Rossmann-like Domain"/>
    <property type="match status" value="1"/>
</dbReference>
<evidence type="ECO:0000256" key="4">
    <source>
        <dbReference type="ARBA" id="ARBA00022827"/>
    </source>
</evidence>
<keyword evidence="8" id="KW-0496">Mitochondrion</keyword>
<dbReference type="PANTHER" id="PTHR48467">
    <property type="entry name" value="GLUTAMATE SYNTHASE 1 [NADH], CHLOROPLASTIC-LIKE"/>
    <property type="match status" value="1"/>
</dbReference>
<evidence type="ECO:0000256" key="10">
    <source>
        <dbReference type="PIRSR" id="PIRSR000362-2"/>
    </source>
</evidence>
<comment type="similarity">
    <text evidence="2 8">Belongs to the ferredoxin--NADP reductase type 1 family.</text>
</comment>
<feature type="binding site" evidence="10">
    <location>
        <position position="241"/>
    </location>
    <ligand>
        <name>NADP(+)</name>
        <dbReference type="ChEBI" id="CHEBI:58349"/>
    </ligand>
</feature>
<evidence type="ECO:0000256" key="2">
    <source>
        <dbReference type="ARBA" id="ARBA00008312"/>
    </source>
</evidence>
<dbReference type="PIRSF" id="PIRSF000362">
    <property type="entry name" value="FNR"/>
    <property type="match status" value="1"/>
</dbReference>
<feature type="binding site" evidence="9">
    <location>
        <position position="401"/>
    </location>
    <ligand>
        <name>FAD</name>
        <dbReference type="ChEBI" id="CHEBI:57692"/>
    </ligand>
</feature>
<evidence type="ECO:0000256" key="6">
    <source>
        <dbReference type="ARBA" id="ARBA00023002"/>
    </source>
</evidence>
<dbReference type="SUPFAM" id="SSF51971">
    <property type="entry name" value="Nucleotide-binding domain"/>
    <property type="match status" value="1"/>
</dbReference>
<dbReference type="InterPro" id="IPR036188">
    <property type="entry name" value="FAD/NAD-bd_sf"/>
</dbReference>
<evidence type="ECO:0000256" key="3">
    <source>
        <dbReference type="ARBA" id="ARBA00022630"/>
    </source>
</evidence>
<dbReference type="Pfam" id="PF07992">
    <property type="entry name" value="Pyr_redox_2"/>
    <property type="match status" value="1"/>
</dbReference>
<feature type="binding site" evidence="9">
    <location>
        <position position="113"/>
    </location>
    <ligand>
        <name>FAD</name>
        <dbReference type="ChEBI" id="CHEBI:57692"/>
    </ligand>
</feature>
<dbReference type="PANTHER" id="PTHR48467:SF1">
    <property type="entry name" value="GLUTAMATE SYNTHASE 1 [NADH], CHLOROPLASTIC-LIKE"/>
    <property type="match status" value="1"/>
</dbReference>
<keyword evidence="6 8" id="KW-0560">Oxidoreductase</keyword>
<dbReference type="Gene3D" id="3.50.50.60">
    <property type="entry name" value="FAD/NAD(P)-binding domain"/>
    <property type="match status" value="1"/>
</dbReference>
<dbReference type="InterPro" id="IPR021163">
    <property type="entry name" value="Ferredox_Rdtase_adrenod"/>
</dbReference>
<dbReference type="InterPro" id="IPR023753">
    <property type="entry name" value="FAD/NAD-binding_dom"/>
</dbReference>
<comment type="cofactor">
    <cofactor evidence="1 8 9">
        <name>FAD</name>
        <dbReference type="ChEBI" id="CHEBI:57692"/>
    </cofactor>
</comment>
<feature type="binding site" evidence="10">
    <location>
        <begin position="229"/>
        <end position="230"/>
    </location>
    <ligand>
        <name>NADP(+)</name>
        <dbReference type="ChEBI" id="CHEBI:58349"/>
    </ligand>
</feature>
<name>A0A1D1ZVN4_AUXPR</name>
<dbReference type="InterPro" id="IPR055275">
    <property type="entry name" value="Ferredox_Rdtase"/>
</dbReference>
<evidence type="ECO:0000256" key="5">
    <source>
        <dbReference type="ARBA" id="ARBA00022857"/>
    </source>
</evidence>
<feature type="binding site" evidence="9">
    <location>
        <position position="46"/>
    </location>
    <ligand>
        <name>FAD</name>
        <dbReference type="ChEBI" id="CHEBI:57692"/>
    </ligand>
</feature>
<dbReference type="AlphaFoldDB" id="A0A1D1ZVN4"/>
<evidence type="ECO:0000256" key="8">
    <source>
        <dbReference type="PIRNR" id="PIRNR000362"/>
    </source>
</evidence>
<organism evidence="12">
    <name type="scientific">Auxenochlorella protothecoides</name>
    <name type="common">Green microalga</name>
    <name type="synonym">Chlorella protothecoides</name>
    <dbReference type="NCBI Taxonomy" id="3075"/>
    <lineage>
        <taxon>Eukaryota</taxon>
        <taxon>Viridiplantae</taxon>
        <taxon>Chlorophyta</taxon>
        <taxon>core chlorophytes</taxon>
        <taxon>Trebouxiophyceae</taxon>
        <taxon>Chlorellales</taxon>
        <taxon>Chlorellaceae</taxon>
        <taxon>Auxenochlorella</taxon>
    </lineage>
</organism>
<comment type="subcellular location">
    <subcellularLocation>
        <location evidence="8">Mitochondrion</location>
    </subcellularLocation>
</comment>
<comment type="catalytic activity">
    <reaction evidence="7 8">
        <text>2 reduced [adrenodoxin] + NADP(+) + H(+) = 2 oxidized [adrenodoxin] + NADPH</text>
        <dbReference type="Rhea" id="RHEA:42312"/>
        <dbReference type="Rhea" id="RHEA-COMP:9998"/>
        <dbReference type="Rhea" id="RHEA-COMP:9999"/>
        <dbReference type="ChEBI" id="CHEBI:15378"/>
        <dbReference type="ChEBI" id="CHEBI:33737"/>
        <dbReference type="ChEBI" id="CHEBI:33738"/>
        <dbReference type="ChEBI" id="CHEBI:57783"/>
        <dbReference type="ChEBI" id="CHEBI:58349"/>
        <dbReference type="EC" id="1.18.1.6"/>
    </reaction>
</comment>
<evidence type="ECO:0000256" key="1">
    <source>
        <dbReference type="ARBA" id="ARBA00001974"/>
    </source>
</evidence>
<evidence type="ECO:0000256" key="7">
    <source>
        <dbReference type="ARBA" id="ARBA00048933"/>
    </source>
</evidence>
<keyword evidence="4 8" id="KW-0274">FAD</keyword>
<gene>
    <name evidence="12" type="ORF">g.7045</name>
</gene>
<proteinExistence type="inferred from homology"/>
<dbReference type="EC" id="1.18.1.6" evidence="8"/>
<sequence>MALAGGLAMLQCTLRQYNGASRLAARWFGTEACDIKRFCIVGAGPAGFYTADRLLKRFLEGSTVDLIDALPSPFGLVRSGVAPDHPDTKNVIHQFSHLAGASPHLRFFGNLRLGREVQLDELRRQYHAVVLAYGAESDRSLGIPGEAAPGVYSAREFVWWYNGHPSQAGLPIDLRSVQSVAVVGLGNVALDCARVLLQPPERLASTDIAEHALRTLRRSAVTDVHVIGRRGPVQASFTPKELRELLSMPGIGVQIHGGALDTLTPACRAEMEASRIKRRVMEVLTKAEAAQRKGPRTLHLHFLSSPASVETREEGGLAAGIKLEKQRLEASPSGAARSVPTGESVLLPANLVLKSIGYRSIPVPGLPFDAERGVVPNRMGQVLESVAADAPAVPGLFVVGWLSRGPSGIIGTNLADAEQTVEGMVRAQADWPTPERRAGLERALAPESIAVPWAGWARIDAAEVAAGEAVGKPREKMTSVERMLACAVAGAASAPGSP</sequence>
<keyword evidence="3 8" id="KW-0285">Flavoprotein</keyword>
<dbReference type="PRINTS" id="PR00419">
    <property type="entry name" value="ADXRDTASE"/>
</dbReference>
<protein>
    <recommendedName>
        <fullName evidence="8">NADPH:adrenodoxin oxidoreductase, mitochondrial</fullName>
        <ecNumber evidence="8">1.18.1.6</ecNumber>
    </recommendedName>
</protein>
<dbReference type="GO" id="GO:0005739">
    <property type="term" value="C:mitochondrion"/>
    <property type="evidence" value="ECO:0007669"/>
    <property type="project" value="UniProtKB-SubCell"/>
</dbReference>
<keyword evidence="5 8" id="KW-0521">NADP</keyword>
<feature type="binding site" evidence="9">
    <location>
        <position position="76"/>
    </location>
    <ligand>
        <name>FAD</name>
        <dbReference type="ChEBI" id="CHEBI:57692"/>
    </ligand>
</feature>
<feature type="domain" description="FAD/NAD(P)-binding" evidence="11">
    <location>
        <begin position="37"/>
        <end position="245"/>
    </location>
</feature>
<dbReference type="GO" id="GO:0016491">
    <property type="term" value="F:oxidoreductase activity"/>
    <property type="evidence" value="ECO:0007669"/>
    <property type="project" value="UniProtKB-KW"/>
</dbReference>
<feature type="binding site" evidence="10">
    <location>
        <position position="408"/>
    </location>
    <ligand>
        <name>NADP(+)</name>
        <dbReference type="ChEBI" id="CHEBI:58349"/>
    </ligand>
</feature>
<reference evidence="12" key="1">
    <citation type="submission" date="2015-08" db="EMBL/GenBank/DDBJ databases">
        <authorList>
            <person name="Babu N.S."/>
            <person name="Beckwith C.J."/>
            <person name="Beseler K.G."/>
            <person name="Brison A."/>
            <person name="Carone J.V."/>
            <person name="Caskin T.P."/>
            <person name="Diamond M."/>
            <person name="Durham M.E."/>
            <person name="Foxe J.M."/>
            <person name="Go M."/>
            <person name="Henderson B.A."/>
            <person name="Jones I.B."/>
            <person name="McGettigan J.A."/>
            <person name="Micheletti S.J."/>
            <person name="Nasrallah M.E."/>
            <person name="Ortiz D."/>
            <person name="Piller C.R."/>
            <person name="Privatt S.R."/>
            <person name="Schneider S.L."/>
            <person name="Sharp S."/>
            <person name="Smith T.C."/>
            <person name="Stanton J.D."/>
            <person name="Ullery H.E."/>
            <person name="Wilson R.J."/>
            <person name="Serrano M.G."/>
            <person name="Buck G."/>
            <person name="Lee V."/>
            <person name="Wang Y."/>
            <person name="Carvalho R."/>
            <person name="Voegtly L."/>
            <person name="Shi R."/>
            <person name="Duckworth R."/>
            <person name="Johnson A."/>
            <person name="Loviza R."/>
            <person name="Walstead R."/>
            <person name="Shah Z."/>
            <person name="Kiflezghi M."/>
            <person name="Wade K."/>
            <person name="Ball S.L."/>
            <person name="Bradley K.W."/>
            <person name="Asai D.J."/>
            <person name="Bowman C.A."/>
            <person name="Russell D.A."/>
            <person name="Pope W.H."/>
            <person name="Jacobs-Sera D."/>
            <person name="Hendrix R.W."/>
            <person name="Hatfull G.F."/>
        </authorList>
    </citation>
    <scope>NUCLEOTIDE SEQUENCE</scope>
</reference>
<feature type="binding site" evidence="9">
    <location>
        <begin position="408"/>
        <end position="410"/>
    </location>
    <ligand>
        <name>FAD</name>
        <dbReference type="ChEBI" id="CHEBI:57692"/>
    </ligand>
</feature>
<evidence type="ECO:0000313" key="12">
    <source>
        <dbReference type="EMBL" id="JAT71006.1"/>
    </source>
</evidence>